<dbReference type="GO" id="GO:0015986">
    <property type="term" value="P:proton motive force-driven ATP synthesis"/>
    <property type="evidence" value="ECO:0007669"/>
    <property type="project" value="TreeGrafter"/>
</dbReference>
<keyword evidence="2" id="KW-0496">Mitochondrion</keyword>
<dbReference type="PANTHER" id="PTHR28074">
    <property type="entry name" value="ATP SYNTHASE SUBUNIT K, MITOCHONDRIAL"/>
    <property type="match status" value="1"/>
</dbReference>
<sequence length="82" mass="9129">MAQAYRILGKNVPPHYLSIATLATVGGVIGYFKMTGKKEEKASTPVAPAKDDIDIEALLQSFVAQEGEKNRFLLMFMLFIFF</sequence>
<keyword evidence="3 4" id="KW-0472">Membrane</keyword>
<dbReference type="Pfam" id="PF11022">
    <property type="entry name" value="ATP19"/>
    <property type="match status" value="1"/>
</dbReference>
<keyword evidence="4" id="KW-0812">Transmembrane</keyword>
<organism evidence="5 6">
    <name type="scientific">Candida glabrata</name>
    <name type="common">Yeast</name>
    <name type="synonym">Torulopsis glabrata</name>
    <dbReference type="NCBI Taxonomy" id="5478"/>
    <lineage>
        <taxon>Eukaryota</taxon>
        <taxon>Fungi</taxon>
        <taxon>Dikarya</taxon>
        <taxon>Ascomycota</taxon>
        <taxon>Saccharomycotina</taxon>
        <taxon>Saccharomycetes</taxon>
        <taxon>Saccharomycetales</taxon>
        <taxon>Saccharomycetaceae</taxon>
        <taxon>Nakaseomyces</taxon>
    </lineage>
</organism>
<evidence type="ECO:0000313" key="6">
    <source>
        <dbReference type="Proteomes" id="UP000054886"/>
    </source>
</evidence>
<keyword evidence="4" id="KW-1133">Transmembrane helix</keyword>
<evidence type="ECO:0000256" key="2">
    <source>
        <dbReference type="ARBA" id="ARBA00023128"/>
    </source>
</evidence>
<dbReference type="EMBL" id="LLZZ01000156">
    <property type="protein sequence ID" value="KTA97801.1"/>
    <property type="molecule type" value="Genomic_DNA"/>
</dbReference>
<dbReference type="VEuPathDB" id="FungiDB:B1J91_E04548g"/>
<comment type="subcellular location">
    <subcellularLocation>
        <location evidence="1">Mitochondrion membrane</location>
    </subcellularLocation>
</comment>
<reference evidence="5 6" key="1">
    <citation type="submission" date="2015-10" db="EMBL/GenBank/DDBJ databases">
        <title>Draft genomes sequences of Candida glabrata isolates 1A, 1B, 2A, 2B, 3A and 3B.</title>
        <authorList>
            <person name="Haavelsrud O.E."/>
            <person name="Gaustad P."/>
        </authorList>
    </citation>
    <scope>NUCLEOTIDE SEQUENCE [LARGE SCALE GENOMIC DNA]</scope>
    <source>
        <strain evidence="5">910700640</strain>
    </source>
</reference>
<comment type="caution">
    <text evidence="5">The sequence shown here is derived from an EMBL/GenBank/DDBJ whole genome shotgun (WGS) entry which is preliminary data.</text>
</comment>
<evidence type="ECO:0000256" key="1">
    <source>
        <dbReference type="ARBA" id="ARBA00004325"/>
    </source>
</evidence>
<evidence type="ECO:0000313" key="5">
    <source>
        <dbReference type="EMBL" id="KTA97801.1"/>
    </source>
</evidence>
<name>A0A0W0CDQ4_CANGB</name>
<dbReference type="VEuPathDB" id="FungiDB:CAGL0E04548g"/>
<evidence type="ECO:0000256" key="3">
    <source>
        <dbReference type="ARBA" id="ARBA00023136"/>
    </source>
</evidence>
<dbReference type="Proteomes" id="UP000054886">
    <property type="component" value="Unassembled WGS sequence"/>
</dbReference>
<evidence type="ECO:0008006" key="7">
    <source>
        <dbReference type="Google" id="ProtNLM"/>
    </source>
</evidence>
<dbReference type="VEuPathDB" id="FungiDB:GVI51_E04257"/>
<dbReference type="VEuPathDB" id="FungiDB:GWK60_E04235"/>
<proteinExistence type="predicted"/>
<dbReference type="AlphaFoldDB" id="A0A0W0CDQ4"/>
<evidence type="ECO:0000256" key="4">
    <source>
        <dbReference type="SAM" id="Phobius"/>
    </source>
</evidence>
<dbReference type="InterPro" id="IPR021278">
    <property type="entry name" value="ATP19"/>
</dbReference>
<dbReference type="GO" id="GO:0031966">
    <property type="term" value="C:mitochondrial membrane"/>
    <property type="evidence" value="ECO:0007669"/>
    <property type="project" value="UniProtKB-SubCell"/>
</dbReference>
<feature type="transmembrane region" description="Helical" evidence="4">
    <location>
        <begin position="15"/>
        <end position="32"/>
    </location>
</feature>
<accession>A0A0W0CDQ4</accession>
<gene>
    <name evidence="5" type="ORF">AO440_001012</name>
</gene>
<dbReference type="PANTHER" id="PTHR28074:SF1">
    <property type="entry name" value="ATP SYNTHASE SUBUNIT K, MITOCHONDRIAL"/>
    <property type="match status" value="1"/>
</dbReference>
<protein>
    <recommendedName>
        <fullName evidence="7">ATP synthase subunit K, mitochondrial</fullName>
    </recommendedName>
</protein>